<evidence type="ECO:0000259" key="1">
    <source>
        <dbReference type="Pfam" id="PF18813"/>
    </source>
</evidence>
<organism evidence="2 3">
    <name type="scientific">Bifidobacterium adolescentis</name>
    <dbReference type="NCBI Taxonomy" id="1680"/>
    <lineage>
        <taxon>Bacteria</taxon>
        <taxon>Bacillati</taxon>
        <taxon>Actinomycetota</taxon>
        <taxon>Actinomycetes</taxon>
        <taxon>Bifidobacteriales</taxon>
        <taxon>Bifidobacteriaceae</taxon>
        <taxon>Bifidobacterium</taxon>
    </lineage>
</organism>
<feature type="domain" description="Phage-Barnase-EndoU-ColicinE5/D-RelE like nuclease 4" evidence="1">
    <location>
        <begin position="12"/>
        <end position="133"/>
    </location>
</feature>
<dbReference type="AlphaFoldDB" id="A0A6A2RBW2"/>
<dbReference type="Pfam" id="PF18813">
    <property type="entry name" value="PBECR4"/>
    <property type="match status" value="1"/>
</dbReference>
<comment type="caution">
    <text evidence="2">The sequence shown here is derived from an EMBL/GenBank/DDBJ whole genome shotgun (WGS) entry which is preliminary data.</text>
</comment>
<accession>A0A6A2RBW2</accession>
<reference evidence="2 3" key="1">
    <citation type="journal article" date="2019" name="Nat. Med.">
        <title>A library of human gut bacterial isolates paired with longitudinal multiomics data enables mechanistic microbiome research.</title>
        <authorList>
            <person name="Poyet M."/>
            <person name="Groussin M."/>
            <person name="Gibbons S.M."/>
            <person name="Avila-Pacheco J."/>
            <person name="Jiang X."/>
            <person name="Kearney S.M."/>
            <person name="Perrotta A.R."/>
            <person name="Berdy B."/>
            <person name="Zhao S."/>
            <person name="Lieberman T.D."/>
            <person name="Swanson P.K."/>
            <person name="Smith M."/>
            <person name="Roesemann S."/>
            <person name="Alexander J.E."/>
            <person name="Rich S.A."/>
            <person name="Livny J."/>
            <person name="Vlamakis H."/>
            <person name="Clish C."/>
            <person name="Bullock K."/>
            <person name="Deik A."/>
            <person name="Scott J."/>
            <person name="Pierce K.A."/>
            <person name="Xavier R.J."/>
            <person name="Alm E.J."/>
        </authorList>
    </citation>
    <scope>NUCLEOTIDE SEQUENCE [LARGE SCALE GENOMIC DNA]</scope>
    <source>
        <strain evidence="2 3">BIOML-A105</strain>
    </source>
</reference>
<protein>
    <recommendedName>
        <fullName evidence="1">Phage-Barnase-EndoU-ColicinE5/D-RelE like nuclease 4 domain-containing protein</fullName>
    </recommendedName>
</protein>
<gene>
    <name evidence="2" type="ORF">GA629_08705</name>
</gene>
<evidence type="ECO:0000313" key="3">
    <source>
        <dbReference type="Proteomes" id="UP000470200"/>
    </source>
</evidence>
<dbReference type="InterPro" id="IPR041420">
    <property type="entry name" value="PBECR4"/>
</dbReference>
<dbReference type="EMBL" id="WDIP01000010">
    <property type="protein sequence ID" value="KAB5883432.1"/>
    <property type="molecule type" value="Genomic_DNA"/>
</dbReference>
<name>A0A6A2RBW2_BIFAD</name>
<evidence type="ECO:0000313" key="2">
    <source>
        <dbReference type="EMBL" id="KAB5883432.1"/>
    </source>
</evidence>
<sequence length="187" mass="21093">MNGNQLLARAREGAEWYEANLVGRETTIYCKDGFCFAISWHRECYPHLTGLYLRRAKNDSRPVSPGVFYELLLQKRHLDAKRLGFTDNHHFADLKAEVLLEAINPKNTHLVYEITSGVFLLGMGDMGYCLGLVRDVGLSYGERNVYRPKSVFNGDILNAKGFSIQTVHDVTDVVTRFAPTLSVSPHS</sequence>
<dbReference type="Proteomes" id="UP000470200">
    <property type="component" value="Unassembled WGS sequence"/>
</dbReference>
<proteinExistence type="predicted"/>